<accession>A0ACA9Y9D2</accession>
<sequence length="1022" mass="113934">MSYFPPVQEDHNGVAYGTSNGETNDTGIEQGMQNLALKKKKRSARAYHSYTDQAQPGTPQGQGQFQQPGFQQPGYIQTPGTPSQFQGASGVSTPGIVNPALPSVAPGGQFQNPTPTQFQAPTPAQFPGIPNPGTLPNNSSSHLVQQDINNQDYDQSLSVPHKRYTDQNEYMGYSADSELLLRPFLTFENIVSPSAGTQYQSYDQGTASSKFIRSTMYNIPENEQLRQASKLPVAVTVRPFAPILPGESPIPVVDMRETGKGNVDDEDIGPIRCNRCRTYMNPSMQHSHNNKFTCNICHFTNNTVPADYSSMITPGTNRRADSNIRPELHKGVYDILVPKAYNFGGPENTSKPMHHVILVDISINSIRNSLPSLLADTLRSIFYNDNNESGEEINDFDQQTKKPTRKFAIILFDKKLHFYNLLPSLENTQITISSDLDDPFVPFFEGLFADVEESRVAIEDALNNLEDMCNNDLLVSDDECCYSTALRTAMLCLKEVGGGKITSVLANLPSWGPGGLSFKDPNSQAAKLSPEVQKKLYNPDSEYYKLLAKDFLKENVGLDCFIVSTTPVDLSNIGWLCSVTGGVSYKWTNFNYERDAREFSGRFTNSILKSKGYQGQLKLRCSSGLQVSEYYGTSSSVSEVSVVGASTQDPIIPVISEDYSVTVLLEYDGQLSAKNDCHFQAALLFTDVEGNRKVRVINLVLAVSERLTDIFHFVDQDAVVTTIIRDTLSFVGKQMINELRESVAEKLVEILTQYRAKSELGHNSNRTLTNQLLMPDSLSNLPMYILAFLKTNALKGSANINVDKRLEDVYHLLNMPIERLMYQLYPALVEVHSLTDIEGTISQEEINVSKFITLPKFKELSLLKLEDGVYILCDGRRVLVWVRPHANPLLLKDLFGDHVDTVEKIDPLNDELPDLPTEISQKARNLIEFFNTNINGLNCGSSAVQIIRESHDGSDILFKEHLVEDGSKLAINLNSSTYIEFLSKIHKAIKVKLENDKTYSKVRQSITQAEHSDTLAQRFIQF</sequence>
<keyword evidence="2" id="KW-1185">Reference proteome</keyword>
<name>A0ACA9Y9D2_9ASCO</name>
<comment type="caution">
    <text evidence="1">The sequence shown here is derived from an EMBL/GenBank/DDBJ whole genome shotgun (WGS) entry which is preliminary data.</text>
</comment>
<protein>
    <submittedName>
        <fullName evidence="1">SED5-binding protein 3</fullName>
    </submittedName>
</protein>
<organism evidence="1 2">
    <name type="scientific">[Candida] jaroonii</name>
    <dbReference type="NCBI Taxonomy" id="467808"/>
    <lineage>
        <taxon>Eukaryota</taxon>
        <taxon>Fungi</taxon>
        <taxon>Dikarya</taxon>
        <taxon>Ascomycota</taxon>
        <taxon>Saccharomycotina</taxon>
        <taxon>Pichiomycetes</taxon>
        <taxon>Debaryomycetaceae</taxon>
        <taxon>Yamadazyma</taxon>
    </lineage>
</organism>
<dbReference type="EMBL" id="CALSDN010000006">
    <property type="protein sequence ID" value="CAH6721437.1"/>
    <property type="molecule type" value="Genomic_DNA"/>
</dbReference>
<evidence type="ECO:0000313" key="1">
    <source>
        <dbReference type="EMBL" id="CAH6721437.1"/>
    </source>
</evidence>
<evidence type="ECO:0000313" key="2">
    <source>
        <dbReference type="Proteomes" id="UP001152531"/>
    </source>
</evidence>
<gene>
    <name evidence="1" type="ORF">CLIB1444_06S02146</name>
</gene>
<dbReference type="Proteomes" id="UP001152531">
    <property type="component" value="Unassembled WGS sequence"/>
</dbReference>
<reference evidence="1" key="1">
    <citation type="submission" date="2022-06" db="EMBL/GenBank/DDBJ databases">
        <authorList>
            <person name="Legras J.-L."/>
            <person name="Devillers H."/>
            <person name="Grondin C."/>
        </authorList>
    </citation>
    <scope>NUCLEOTIDE SEQUENCE</scope>
    <source>
        <strain evidence="1">CLIB 1444</strain>
    </source>
</reference>
<proteinExistence type="predicted"/>